<organism evidence="1 2">
    <name type="scientific">Populus tomentosa</name>
    <name type="common">Chinese white poplar</name>
    <dbReference type="NCBI Taxonomy" id="118781"/>
    <lineage>
        <taxon>Eukaryota</taxon>
        <taxon>Viridiplantae</taxon>
        <taxon>Streptophyta</taxon>
        <taxon>Embryophyta</taxon>
        <taxon>Tracheophyta</taxon>
        <taxon>Spermatophyta</taxon>
        <taxon>Magnoliopsida</taxon>
        <taxon>eudicotyledons</taxon>
        <taxon>Gunneridae</taxon>
        <taxon>Pentapetalae</taxon>
        <taxon>rosids</taxon>
        <taxon>fabids</taxon>
        <taxon>Malpighiales</taxon>
        <taxon>Salicaceae</taxon>
        <taxon>Saliceae</taxon>
        <taxon>Populus</taxon>
    </lineage>
</organism>
<accession>A0A8X8A0I3</accession>
<protein>
    <submittedName>
        <fullName evidence="1">Uncharacterized protein</fullName>
    </submittedName>
</protein>
<proteinExistence type="predicted"/>
<dbReference type="Proteomes" id="UP000886885">
    <property type="component" value="Chromosome 4D"/>
</dbReference>
<dbReference type="OrthoDB" id="1931397at2759"/>
<keyword evidence="2" id="KW-1185">Reference proteome</keyword>
<dbReference type="PANTHER" id="PTHR38386:SF6">
    <property type="entry name" value="OS05G0426900 PROTEIN"/>
    <property type="match status" value="1"/>
</dbReference>
<sequence>MASITGSLNQSTPCIRHSKLSCPILCTDHQAPFSRPSSSPGHHWQSLYRLHPTIKMNGYSKIKIFGDANSRSMDFSDLSLAFPESTKSNTSTSLAHQESETKIINQDIDTMNVIRSGTTSATTQDSLLVPEDDQENDVEERFSMKLRRNPSVSSSASAVKKAFSMRRSTSVSEGYCRIHNQFMTSASPIHDEDDTLDTMKSTRSVKKKHSRGRILGACKKLFGL</sequence>
<dbReference type="PANTHER" id="PTHR38386">
    <property type="entry name" value="OS05G0426900 PROTEIN"/>
    <property type="match status" value="1"/>
</dbReference>
<dbReference type="EMBL" id="JAAWWB010000008">
    <property type="protein sequence ID" value="KAG6778350.1"/>
    <property type="molecule type" value="Genomic_DNA"/>
</dbReference>
<evidence type="ECO:0000313" key="1">
    <source>
        <dbReference type="EMBL" id="KAG6778350.1"/>
    </source>
</evidence>
<gene>
    <name evidence="1" type="ORF">POTOM_018209</name>
</gene>
<comment type="caution">
    <text evidence="1">The sequence shown here is derived from an EMBL/GenBank/DDBJ whole genome shotgun (WGS) entry which is preliminary data.</text>
</comment>
<dbReference type="AlphaFoldDB" id="A0A8X8A0I3"/>
<evidence type="ECO:0000313" key="2">
    <source>
        <dbReference type="Proteomes" id="UP000886885"/>
    </source>
</evidence>
<name>A0A8X8A0I3_POPTO</name>
<reference evidence="1" key="1">
    <citation type="journal article" date="2020" name="bioRxiv">
        <title>Hybrid origin of Populus tomentosa Carr. identified through genome sequencing and phylogenomic analysis.</title>
        <authorList>
            <person name="An X."/>
            <person name="Gao K."/>
            <person name="Chen Z."/>
            <person name="Li J."/>
            <person name="Yang X."/>
            <person name="Yang X."/>
            <person name="Zhou J."/>
            <person name="Guo T."/>
            <person name="Zhao T."/>
            <person name="Huang S."/>
            <person name="Miao D."/>
            <person name="Khan W.U."/>
            <person name="Rao P."/>
            <person name="Ye M."/>
            <person name="Lei B."/>
            <person name="Liao W."/>
            <person name="Wang J."/>
            <person name="Ji L."/>
            <person name="Li Y."/>
            <person name="Guo B."/>
            <person name="Mustafa N.S."/>
            <person name="Li S."/>
            <person name="Yun Q."/>
            <person name="Keller S.R."/>
            <person name="Mao J."/>
            <person name="Zhang R."/>
            <person name="Strauss S.H."/>
        </authorList>
    </citation>
    <scope>NUCLEOTIDE SEQUENCE</scope>
    <source>
        <strain evidence="1">GM15</strain>
        <tissue evidence="1">Leaf</tissue>
    </source>
</reference>